<dbReference type="GO" id="GO:0051301">
    <property type="term" value="P:cell division"/>
    <property type="evidence" value="ECO:0007669"/>
    <property type="project" value="InterPro"/>
</dbReference>
<evidence type="ECO:0000256" key="1">
    <source>
        <dbReference type="SAM" id="Coils"/>
    </source>
</evidence>
<dbReference type="GO" id="GO:0007059">
    <property type="term" value="P:chromosome segregation"/>
    <property type="evidence" value="ECO:0007669"/>
    <property type="project" value="InterPro"/>
</dbReference>
<dbReference type="Pfam" id="PF07160">
    <property type="entry name" value="SKA1"/>
    <property type="match status" value="1"/>
</dbReference>
<sequence>MPLENVPPKGSLESLEDNVHEKIATINALLKLRALAPKESIAHVFNGVIEDFKKIDEEIQELQKSVEQEKSVTKYITSVFSANIEQNRNLEKLFSSLGKIQNLHVKNKNVNDKNVTRDHNESHAKSVAGMPRSSNGTLVHKSGCLGIQRPNISKAKTTKFAPVARLHSVKRTHIT</sequence>
<feature type="region of interest" description="Disordered" evidence="2">
    <location>
        <begin position="113"/>
        <end position="142"/>
    </location>
</feature>
<keyword evidence="1" id="KW-0175">Coiled coil</keyword>
<feature type="compositionally biased region" description="Basic and acidic residues" evidence="2">
    <location>
        <begin position="113"/>
        <end position="124"/>
    </location>
</feature>
<evidence type="ECO:0000256" key="2">
    <source>
        <dbReference type="SAM" id="MobiDB-lite"/>
    </source>
</evidence>
<feature type="coiled-coil region" evidence="1">
    <location>
        <begin position="12"/>
        <end position="72"/>
    </location>
</feature>
<gene>
    <name evidence="3" type="ORF">BdWA1_003043</name>
</gene>
<evidence type="ECO:0000313" key="3">
    <source>
        <dbReference type="EMBL" id="KAK2195367.1"/>
    </source>
</evidence>
<dbReference type="RefSeq" id="XP_067802210.1">
    <property type="nucleotide sequence ID" value="XM_067948059.1"/>
</dbReference>
<accession>A0AAD9PIA5</accession>
<comment type="caution">
    <text evidence="3">The sequence shown here is derived from an EMBL/GenBank/DDBJ whole genome shotgun (WGS) entry which is preliminary data.</text>
</comment>
<dbReference type="AlphaFoldDB" id="A0AAD9PIA5"/>
<keyword evidence="4" id="KW-1185">Reference proteome</keyword>
<evidence type="ECO:0000313" key="4">
    <source>
        <dbReference type="Proteomes" id="UP001214638"/>
    </source>
</evidence>
<protein>
    <submittedName>
        <fullName evidence="3">Uncharacterized protein</fullName>
    </submittedName>
</protein>
<dbReference type="GO" id="GO:0008017">
    <property type="term" value="F:microtubule binding"/>
    <property type="evidence" value="ECO:0007669"/>
    <property type="project" value="InterPro"/>
</dbReference>
<dbReference type="GeneID" id="94337340"/>
<dbReference type="InterPro" id="IPR009829">
    <property type="entry name" value="SKA1"/>
</dbReference>
<dbReference type="Proteomes" id="UP001214638">
    <property type="component" value="Unassembled WGS sequence"/>
</dbReference>
<organism evidence="3 4">
    <name type="scientific">Babesia duncani</name>
    <dbReference type="NCBI Taxonomy" id="323732"/>
    <lineage>
        <taxon>Eukaryota</taxon>
        <taxon>Sar</taxon>
        <taxon>Alveolata</taxon>
        <taxon>Apicomplexa</taxon>
        <taxon>Aconoidasida</taxon>
        <taxon>Piroplasmida</taxon>
        <taxon>Babesiidae</taxon>
        <taxon>Babesia</taxon>
    </lineage>
</organism>
<proteinExistence type="predicted"/>
<dbReference type="EMBL" id="JALLKP010000004">
    <property type="protein sequence ID" value="KAK2195367.1"/>
    <property type="molecule type" value="Genomic_DNA"/>
</dbReference>
<dbReference type="KEGG" id="bdw:94337340"/>
<dbReference type="Gene3D" id="6.10.250.1370">
    <property type="match status" value="1"/>
</dbReference>
<name>A0AAD9PIA5_9APIC</name>
<reference evidence="3" key="1">
    <citation type="journal article" date="2023" name="Nat. Microbiol.">
        <title>Babesia duncani multi-omics identifies virulence factors and drug targets.</title>
        <authorList>
            <person name="Singh P."/>
            <person name="Lonardi S."/>
            <person name="Liang Q."/>
            <person name="Vydyam P."/>
            <person name="Khabirova E."/>
            <person name="Fang T."/>
            <person name="Gihaz S."/>
            <person name="Thekkiniath J."/>
            <person name="Munshi M."/>
            <person name="Abel S."/>
            <person name="Ciampossin L."/>
            <person name="Batugedara G."/>
            <person name="Gupta M."/>
            <person name="Lu X.M."/>
            <person name="Lenz T."/>
            <person name="Chakravarty S."/>
            <person name="Cornillot E."/>
            <person name="Hu Y."/>
            <person name="Ma W."/>
            <person name="Gonzalez L.M."/>
            <person name="Sanchez S."/>
            <person name="Estrada K."/>
            <person name="Sanchez-Flores A."/>
            <person name="Montero E."/>
            <person name="Harb O.S."/>
            <person name="Le Roch K.G."/>
            <person name="Mamoun C.B."/>
        </authorList>
    </citation>
    <scope>NUCLEOTIDE SEQUENCE</scope>
    <source>
        <strain evidence="3">WA1</strain>
    </source>
</reference>